<evidence type="ECO:0000256" key="1">
    <source>
        <dbReference type="ARBA" id="ARBA00010923"/>
    </source>
</evidence>
<evidence type="ECO:0000259" key="5">
    <source>
        <dbReference type="Pfam" id="PF01420"/>
    </source>
</evidence>
<organism evidence="6 7">
    <name type="scientific">Peptostreptococcus anaerobius 653-L</name>
    <dbReference type="NCBI Taxonomy" id="596329"/>
    <lineage>
        <taxon>Bacteria</taxon>
        <taxon>Bacillati</taxon>
        <taxon>Bacillota</taxon>
        <taxon>Clostridia</taxon>
        <taxon>Peptostreptococcales</taxon>
        <taxon>Peptostreptococcaceae</taxon>
        <taxon>Peptostreptococcus</taxon>
    </lineage>
</organism>
<dbReference type="OrthoDB" id="9795776at2"/>
<keyword evidence="3" id="KW-0238">DNA-binding</keyword>
<evidence type="ECO:0000313" key="6">
    <source>
        <dbReference type="EMBL" id="EFD05215.1"/>
    </source>
</evidence>
<keyword evidence="2" id="KW-0680">Restriction system</keyword>
<evidence type="ECO:0000313" key="7">
    <source>
        <dbReference type="Proteomes" id="UP000004206"/>
    </source>
</evidence>
<evidence type="ECO:0000256" key="3">
    <source>
        <dbReference type="ARBA" id="ARBA00023125"/>
    </source>
</evidence>
<name>D3MRN2_9FIRM</name>
<dbReference type="InterPro" id="IPR000055">
    <property type="entry name" value="Restrct_endonuc_typeI_TRD"/>
</dbReference>
<dbReference type="CDD" id="cd17268">
    <property type="entry name" value="RMtype1_S_Ara36733I_TRD1-CR1_like"/>
    <property type="match status" value="1"/>
</dbReference>
<reference evidence="6 7" key="1">
    <citation type="submission" date="2010-01" db="EMBL/GenBank/DDBJ databases">
        <authorList>
            <person name="Dodson R."/>
            <person name="Madupu R."/>
            <person name="Durkin A.S."/>
            <person name="Torralba M."/>
            <person name="Methe B."/>
            <person name="Sutton G.G."/>
            <person name="Strausberg R.L."/>
            <person name="Nelson K.E."/>
        </authorList>
    </citation>
    <scope>NUCLEOTIDE SEQUENCE [LARGE SCALE GENOMIC DNA]</scope>
    <source>
        <strain evidence="6 7">653-L</strain>
    </source>
</reference>
<dbReference type="InterPro" id="IPR051212">
    <property type="entry name" value="Type-I_RE_S_subunit"/>
</dbReference>
<comment type="subunit">
    <text evidence="4">The methyltransferase is composed of M and S polypeptides.</text>
</comment>
<dbReference type="RefSeq" id="WP_002843632.1">
    <property type="nucleotide sequence ID" value="NZ_ADJN01000038.1"/>
</dbReference>
<dbReference type="GO" id="GO:0003677">
    <property type="term" value="F:DNA binding"/>
    <property type="evidence" value="ECO:0007669"/>
    <property type="project" value="UniProtKB-KW"/>
</dbReference>
<comment type="caution">
    <text evidence="6">The sequence shown here is derived from an EMBL/GenBank/DDBJ whole genome shotgun (WGS) entry which is preliminary data.</text>
</comment>
<keyword evidence="7" id="KW-1185">Reference proteome</keyword>
<dbReference type="EMBL" id="ADJN01000038">
    <property type="protein sequence ID" value="EFD05215.1"/>
    <property type="molecule type" value="Genomic_DNA"/>
</dbReference>
<proteinExistence type="inferred from homology"/>
<dbReference type="PANTHER" id="PTHR43140">
    <property type="entry name" value="TYPE-1 RESTRICTION ENZYME ECOKI SPECIFICITY PROTEIN"/>
    <property type="match status" value="1"/>
</dbReference>
<evidence type="ECO:0000256" key="4">
    <source>
        <dbReference type="ARBA" id="ARBA00038652"/>
    </source>
</evidence>
<comment type="similarity">
    <text evidence="1">Belongs to the type-I restriction system S methylase family.</text>
</comment>
<dbReference type="Gene3D" id="3.90.220.20">
    <property type="entry name" value="DNA methylase specificity domains"/>
    <property type="match status" value="1"/>
</dbReference>
<dbReference type="PANTHER" id="PTHR43140:SF1">
    <property type="entry name" value="TYPE I RESTRICTION ENZYME ECOKI SPECIFICITY SUBUNIT"/>
    <property type="match status" value="1"/>
</dbReference>
<dbReference type="eggNOG" id="COG0732">
    <property type="taxonomic scope" value="Bacteria"/>
</dbReference>
<dbReference type="GeneID" id="79842606"/>
<dbReference type="InterPro" id="IPR044946">
    <property type="entry name" value="Restrct_endonuc_typeI_TRD_sf"/>
</dbReference>
<accession>D3MRN2</accession>
<gene>
    <name evidence="6" type="ORF">HMPREF0631_0442</name>
</gene>
<dbReference type="GO" id="GO:0009307">
    <property type="term" value="P:DNA restriction-modification system"/>
    <property type="evidence" value="ECO:0007669"/>
    <property type="project" value="UniProtKB-KW"/>
</dbReference>
<dbReference type="Pfam" id="PF01420">
    <property type="entry name" value="Methylase_S"/>
    <property type="match status" value="1"/>
</dbReference>
<dbReference type="Proteomes" id="UP000004206">
    <property type="component" value="Unassembled WGS sequence"/>
</dbReference>
<feature type="domain" description="Type I restriction modification DNA specificity" evidence="5">
    <location>
        <begin position="4"/>
        <end position="182"/>
    </location>
</feature>
<dbReference type="AlphaFoldDB" id="D3MRN2"/>
<protein>
    <submittedName>
        <fullName evidence="6">Type I restriction modification DNA specificity domain protein</fullName>
    </submittedName>
</protein>
<dbReference type="SUPFAM" id="SSF116734">
    <property type="entry name" value="DNA methylase specificity domain"/>
    <property type="match status" value="1"/>
</dbReference>
<sequence>MFGYAPVKLGEIATIVRGGNFQKKDFIENGRPCIHYGQMYTHFGIAADKTLTFVNEEVFAKSKIAKSGDIVMAVTSENVEDVCSCTAWIGDEDIAISGHTAIISHNQNPKFLSYYFHSVMFFNQKKKLAHGTKVIEVTPSKLGDIVIMLPTIEKQNRMVSILDRFDSLCNSISEGLPAEIEARQKQYEFYRDKLLSFKQL</sequence>
<evidence type="ECO:0000256" key="2">
    <source>
        <dbReference type="ARBA" id="ARBA00022747"/>
    </source>
</evidence>